<dbReference type="Pfam" id="PF14092">
    <property type="entry name" value="DUF4270"/>
    <property type="match status" value="1"/>
</dbReference>
<dbReference type="OrthoDB" id="1466062at2"/>
<dbReference type="EMBL" id="AJJU01000002">
    <property type="protein sequence ID" value="EID76710.1"/>
    <property type="molecule type" value="Genomic_DNA"/>
</dbReference>
<dbReference type="PATRIC" id="fig|946077.3.peg.362"/>
<evidence type="ECO:0000313" key="1">
    <source>
        <dbReference type="EMBL" id="EID76710.1"/>
    </source>
</evidence>
<dbReference type="STRING" id="946077.W5A_01765"/>
<protein>
    <recommendedName>
        <fullName evidence="3">DUF4270 domain-containing protein</fullName>
    </recommendedName>
</protein>
<proteinExistence type="predicted"/>
<accession>I0WJZ4</accession>
<dbReference type="RefSeq" id="WP_008236770.1">
    <property type="nucleotide sequence ID" value="NZ_AJJU01000002.1"/>
</dbReference>
<evidence type="ECO:0000313" key="2">
    <source>
        <dbReference type="Proteomes" id="UP000005938"/>
    </source>
</evidence>
<dbReference type="eggNOG" id="ENOG502Z8IK">
    <property type="taxonomic scope" value="Bacteria"/>
</dbReference>
<organism evidence="1 2">
    <name type="scientific">Imtechella halotolerans K1</name>
    <dbReference type="NCBI Taxonomy" id="946077"/>
    <lineage>
        <taxon>Bacteria</taxon>
        <taxon>Pseudomonadati</taxon>
        <taxon>Bacteroidota</taxon>
        <taxon>Flavobacteriia</taxon>
        <taxon>Flavobacteriales</taxon>
        <taxon>Flavobacteriaceae</taxon>
        <taxon>Imtechella</taxon>
    </lineage>
</organism>
<reference evidence="1 2" key="1">
    <citation type="journal article" date="2012" name="J. Bacteriol.">
        <title>Genome Sequence of the Halotolerant Bacterium Imtechella halotolerans K1T.</title>
        <authorList>
            <person name="Kumar S."/>
            <person name="Vikram S."/>
            <person name="Subramanian S."/>
            <person name="Raghava G.P."/>
            <person name="Pinnaka A.K."/>
        </authorList>
    </citation>
    <scope>NUCLEOTIDE SEQUENCE [LARGE SCALE GENOMIC DNA]</scope>
    <source>
        <strain evidence="1 2">K1</strain>
    </source>
</reference>
<comment type="caution">
    <text evidence="1">The sequence shown here is derived from an EMBL/GenBank/DDBJ whole genome shotgun (WGS) entry which is preliminary data.</text>
</comment>
<evidence type="ECO:0008006" key="3">
    <source>
        <dbReference type="Google" id="ProtNLM"/>
    </source>
</evidence>
<dbReference type="InterPro" id="IPR025366">
    <property type="entry name" value="DUF4270"/>
</dbReference>
<sequence length="554" mass="63071">MKLHYTKLFSIAALFGTLLLQSCKEDFNTLDTDILGDVNYETLRYNADVNVFNKSIKSIKTNGLPLYQLGVFNDPIYGKTHSSITTQVTLNAAGPTFGVFTQEVENNADTDEKANTINEAETVLDVYLNIPYFSEYKRDASGQILKDENENNLYKLDSIYGNVEATFDVKVYELTYFLRDVDPNSGFTQAQEYFSTQDFNGFLGEELANATAIKVDTSEVVVHQFDDPITEDDESEEVKERLSPRMRIPLNKEFFQQKILNKEGSNELSNIDLFKQYLRGIHITAENFSDDILMLLNFSEANIEIVYSYKSVNTKNTEDTSDDEVYNKKDRFTMGLKGNNINSFINDPYNSSITDQLDNETNASRIFVKGGQGIMAEINLFNDEELETMRENKWLINDANLTFYIDRDQLNAANATQEPNRLYLYNMVTNEPILDYYYDPTPANATAPQKNKLVHGGIIEKNEDGKGIRYKIRLTNHINNIVRKDSTNVKLGLVVTSNINVISNTTFIDYENKNKKTTIATATNPLGTVLYGSNPLNTPEDKRLKLEIYYTKPN</sequence>
<name>I0WJZ4_9FLAO</name>
<dbReference type="AlphaFoldDB" id="I0WJZ4"/>
<dbReference type="PROSITE" id="PS51257">
    <property type="entry name" value="PROKAR_LIPOPROTEIN"/>
    <property type="match status" value="1"/>
</dbReference>
<gene>
    <name evidence="1" type="ORF">W5A_01765</name>
</gene>
<keyword evidence="2" id="KW-1185">Reference proteome</keyword>
<dbReference type="Proteomes" id="UP000005938">
    <property type="component" value="Unassembled WGS sequence"/>
</dbReference>